<sequence>MTIQRSKMPSFHMAALVAGAAALATQISVLVEPESTAPVQRAAPAVPAAKIQIVEPANAQALELVLGTVGFDLKNIRRGADPVPAIHVASLPHDLGSIDQVDRKKKLFFSTVLPLVLSANDRVARDRVKLARLRDRALDGAALHDSERDWLLHLGDRYGVELSEDGVDRAFLDGLMRRVDTVPVSLALAQAAVKSGWGSSRFARNGNALFGQRAWSDDDGIVPKERTDEEGHVVRRYDSLMSSVASYIHNLNTHPSYRDFRYRRASMRAADRPLDGKRLAGGLTAYAEIGDRYVEILRTVIEKNRLAELDGALLERKIVTAAKRSS</sequence>
<organism evidence="3 4">
    <name type="scientific">Nisaea acidiphila</name>
    <dbReference type="NCBI Taxonomy" id="1862145"/>
    <lineage>
        <taxon>Bacteria</taxon>
        <taxon>Pseudomonadati</taxon>
        <taxon>Pseudomonadota</taxon>
        <taxon>Alphaproteobacteria</taxon>
        <taxon>Rhodospirillales</taxon>
        <taxon>Thalassobaculaceae</taxon>
        <taxon>Nisaea</taxon>
    </lineage>
</organism>
<dbReference type="InterPro" id="IPR053195">
    <property type="entry name" value="Bax-like"/>
</dbReference>
<feature type="chain" id="PRO_5039932307" evidence="1">
    <location>
        <begin position="25"/>
        <end position="326"/>
    </location>
</feature>
<dbReference type="PANTHER" id="PTHR40572">
    <property type="entry name" value="PROTEIN BAX"/>
    <property type="match status" value="1"/>
</dbReference>
<keyword evidence="4" id="KW-1185">Reference proteome</keyword>
<name>A0A9J7B0Y7_9PROT</name>
<evidence type="ECO:0000259" key="2">
    <source>
        <dbReference type="Pfam" id="PF01832"/>
    </source>
</evidence>
<protein>
    <submittedName>
        <fullName evidence="3">Glucosaminidase domain-containing protein</fullName>
    </submittedName>
</protein>
<feature type="domain" description="Mannosyl-glycoprotein endo-beta-N-acetylglucosamidase-like" evidence="2">
    <location>
        <begin position="178"/>
        <end position="305"/>
    </location>
</feature>
<dbReference type="EMBL" id="CP102480">
    <property type="protein sequence ID" value="UUX52132.1"/>
    <property type="molecule type" value="Genomic_DNA"/>
</dbReference>
<evidence type="ECO:0000256" key="1">
    <source>
        <dbReference type="SAM" id="SignalP"/>
    </source>
</evidence>
<evidence type="ECO:0000313" key="3">
    <source>
        <dbReference type="EMBL" id="UUX52132.1"/>
    </source>
</evidence>
<feature type="signal peptide" evidence="1">
    <location>
        <begin position="1"/>
        <end position="24"/>
    </location>
</feature>
<dbReference type="KEGG" id="naci:NUH88_10610"/>
<dbReference type="Pfam" id="PF01832">
    <property type="entry name" value="Glucosaminidase"/>
    <property type="match status" value="1"/>
</dbReference>
<dbReference type="InterPro" id="IPR002901">
    <property type="entry name" value="MGlyc_endo_b_GlcNAc-like_dom"/>
</dbReference>
<proteinExistence type="predicted"/>
<dbReference type="GO" id="GO:0004040">
    <property type="term" value="F:amidase activity"/>
    <property type="evidence" value="ECO:0007669"/>
    <property type="project" value="InterPro"/>
</dbReference>
<dbReference type="RefSeq" id="WP_257772030.1">
    <property type="nucleotide sequence ID" value="NZ_CP102480.1"/>
</dbReference>
<dbReference type="Proteomes" id="UP001060336">
    <property type="component" value="Chromosome"/>
</dbReference>
<dbReference type="PANTHER" id="PTHR40572:SF1">
    <property type="entry name" value="PROTEIN BAX"/>
    <property type="match status" value="1"/>
</dbReference>
<evidence type="ECO:0000313" key="4">
    <source>
        <dbReference type="Proteomes" id="UP001060336"/>
    </source>
</evidence>
<dbReference type="Gene3D" id="1.10.530.10">
    <property type="match status" value="1"/>
</dbReference>
<accession>A0A9J7B0Y7</accession>
<gene>
    <name evidence="3" type="ORF">NUH88_10610</name>
</gene>
<keyword evidence="1" id="KW-0732">Signal</keyword>
<dbReference type="AlphaFoldDB" id="A0A9J7B0Y7"/>
<reference evidence="3" key="1">
    <citation type="submission" date="2022-08" db="EMBL/GenBank/DDBJ databases">
        <title>Nisaea acidiphila sp. nov., isolated from a marine algal debris and emended description of the genus Nisaea Urios et al. 2008.</title>
        <authorList>
            <person name="Kwon K."/>
        </authorList>
    </citation>
    <scope>NUCLEOTIDE SEQUENCE</scope>
    <source>
        <strain evidence="3">MEBiC11861</strain>
    </source>
</reference>